<dbReference type="RefSeq" id="WP_377304168.1">
    <property type="nucleotide sequence ID" value="NZ_CP180191.1"/>
</dbReference>
<keyword evidence="4" id="KW-1185">Reference proteome</keyword>
<name>A0ABV7H343_9BURK</name>
<gene>
    <name evidence="3" type="ORF">ACFOEN_11860</name>
</gene>
<evidence type="ECO:0000256" key="2">
    <source>
        <dbReference type="SAM" id="Phobius"/>
    </source>
</evidence>
<organism evidence="3 4">
    <name type="scientific">Piscinibacterium candidicorallinum</name>
    <dbReference type="NCBI Taxonomy" id="1793872"/>
    <lineage>
        <taxon>Bacteria</taxon>
        <taxon>Pseudomonadati</taxon>
        <taxon>Pseudomonadota</taxon>
        <taxon>Betaproteobacteria</taxon>
        <taxon>Burkholderiales</taxon>
        <taxon>Piscinibacterium</taxon>
    </lineage>
</organism>
<feature type="compositionally biased region" description="Basic and acidic residues" evidence="1">
    <location>
        <begin position="75"/>
        <end position="87"/>
    </location>
</feature>
<sequence>MSELRHQASEAPDDERANRRAQARFLKVVIGLSLLYGVGATWLSRVEREALRAAQEAASRAEPAMAQDAAALARDAAERVKQMESAEKPASAGESAKP</sequence>
<keyword evidence="2" id="KW-1133">Transmembrane helix</keyword>
<accession>A0ABV7H343</accession>
<keyword evidence="2" id="KW-0472">Membrane</keyword>
<dbReference type="Proteomes" id="UP001595556">
    <property type="component" value="Unassembled WGS sequence"/>
</dbReference>
<feature type="compositionally biased region" description="Low complexity" evidence="1">
    <location>
        <begin position="59"/>
        <end position="74"/>
    </location>
</feature>
<protein>
    <submittedName>
        <fullName evidence="3">Uncharacterized protein</fullName>
    </submittedName>
</protein>
<evidence type="ECO:0000313" key="3">
    <source>
        <dbReference type="EMBL" id="MFC3148338.1"/>
    </source>
</evidence>
<comment type="caution">
    <text evidence="3">The sequence shown here is derived from an EMBL/GenBank/DDBJ whole genome shotgun (WGS) entry which is preliminary data.</text>
</comment>
<evidence type="ECO:0000256" key="1">
    <source>
        <dbReference type="SAM" id="MobiDB-lite"/>
    </source>
</evidence>
<dbReference type="EMBL" id="JBHRTI010000004">
    <property type="protein sequence ID" value="MFC3148338.1"/>
    <property type="molecule type" value="Genomic_DNA"/>
</dbReference>
<reference evidence="4" key="1">
    <citation type="journal article" date="2019" name="Int. J. Syst. Evol. Microbiol.">
        <title>The Global Catalogue of Microorganisms (GCM) 10K type strain sequencing project: providing services to taxonomists for standard genome sequencing and annotation.</title>
        <authorList>
            <consortium name="The Broad Institute Genomics Platform"/>
            <consortium name="The Broad Institute Genome Sequencing Center for Infectious Disease"/>
            <person name="Wu L."/>
            <person name="Ma J."/>
        </authorList>
    </citation>
    <scope>NUCLEOTIDE SEQUENCE [LARGE SCALE GENOMIC DNA]</scope>
    <source>
        <strain evidence="4">KCTC 52168</strain>
    </source>
</reference>
<feature type="region of interest" description="Disordered" evidence="1">
    <location>
        <begin position="59"/>
        <end position="98"/>
    </location>
</feature>
<proteinExistence type="predicted"/>
<keyword evidence="2" id="KW-0812">Transmembrane</keyword>
<evidence type="ECO:0000313" key="4">
    <source>
        <dbReference type="Proteomes" id="UP001595556"/>
    </source>
</evidence>
<feature type="transmembrane region" description="Helical" evidence="2">
    <location>
        <begin position="25"/>
        <end position="43"/>
    </location>
</feature>